<dbReference type="InterPro" id="IPR019080">
    <property type="entry name" value="YqaJ_viral_recombinase"/>
</dbReference>
<dbReference type="CDD" id="cd22343">
    <property type="entry name" value="PDDEXK_lambda_exonuclease-like"/>
    <property type="match status" value="1"/>
</dbReference>
<dbReference type="InterPro" id="IPR011335">
    <property type="entry name" value="Restrct_endonuc-II-like"/>
</dbReference>
<dbReference type="GO" id="GO:0006281">
    <property type="term" value="P:DNA repair"/>
    <property type="evidence" value="ECO:0007669"/>
    <property type="project" value="UniProtKB-ARBA"/>
</dbReference>
<evidence type="ECO:0000259" key="1">
    <source>
        <dbReference type="Pfam" id="PF09588"/>
    </source>
</evidence>
<dbReference type="Pfam" id="PF09588">
    <property type="entry name" value="YqaJ"/>
    <property type="match status" value="1"/>
</dbReference>
<evidence type="ECO:0000313" key="3">
    <source>
        <dbReference type="Proteomes" id="UP000005408"/>
    </source>
</evidence>
<dbReference type="OrthoDB" id="6147318at2759"/>
<dbReference type="AlphaFoldDB" id="A0A8W8I089"/>
<proteinExistence type="predicted"/>
<keyword evidence="3" id="KW-1185">Reference proteome</keyword>
<dbReference type="PANTHER" id="PTHR47526:SF3">
    <property type="entry name" value="PHD-TYPE DOMAIN-CONTAINING PROTEIN"/>
    <property type="match status" value="1"/>
</dbReference>
<reference evidence="2" key="1">
    <citation type="submission" date="2022-08" db="UniProtKB">
        <authorList>
            <consortium name="EnsemblMetazoa"/>
        </authorList>
    </citation>
    <scope>IDENTIFICATION</scope>
    <source>
        <strain evidence="2">05x7-T-G4-1.051#20</strain>
    </source>
</reference>
<dbReference type="OMA" id="RFTHEPV"/>
<dbReference type="PANTHER" id="PTHR47526">
    <property type="entry name" value="ATP-DEPENDENT DNA HELICASE"/>
    <property type="match status" value="1"/>
</dbReference>
<dbReference type="Gene3D" id="3.90.320.10">
    <property type="match status" value="1"/>
</dbReference>
<dbReference type="Proteomes" id="UP000005408">
    <property type="component" value="Unassembled WGS sequence"/>
</dbReference>
<dbReference type="SUPFAM" id="SSF52980">
    <property type="entry name" value="Restriction endonuclease-like"/>
    <property type="match status" value="1"/>
</dbReference>
<evidence type="ECO:0000313" key="2">
    <source>
        <dbReference type="EnsemblMetazoa" id="G11919.2:cds"/>
    </source>
</evidence>
<protein>
    <recommendedName>
        <fullName evidence="1">YqaJ viral recombinase domain-containing protein</fullName>
    </recommendedName>
</protein>
<accession>A0A8W8I089</accession>
<sequence>MADQHHHIGAKTVPELRIFLRERGISCNEYRKFTLVRLAQVALELQLPIIVAKDDYKVMNLKRRTIRSLDGEEIVAPDITTIISRFTKNLKELPCLEICDVLIYLLRSSAWSDNRLKNYRQDNGYKLYKDGHISNVQMYNIPNSDYNYVSATCVRETTLSEKPYITWILQKKDGQVISAGCACVADDGTCKHCTALLFSLADFCTRHMDRNTQVGTDRPCIWDIPRKVSVPTKIDDLDVRYNKNNPCIAPTSAAFHSSKVHEQSLRDVECHLYRLCKGSDSLLLHVLEPPSDDSDEEIKDEQPPNMTNYMSEFIREKVNTDFLTFLKSKCDINLISKIEVLTKGQGNCTEWFKYREGRITASLAFSVCHFRDSNKEDNYIVKKIMNSSSVPLSTPAIKYGKEHEAIARLLYQENYKKEHIKAHIVESGLHVSKQYPYMGASPDGLVQCKCCGNGLLEIKCTYTHKDLSPDEVATRDKNYFVYMDDNNNVKLKTNTSWYYQIQTQLGVCDRKWCDFVFYTQKGISVDRISFDNTLFEMIVSKSNFFFNKYVIPALKKNYK</sequence>
<organism evidence="2 3">
    <name type="scientific">Magallana gigas</name>
    <name type="common">Pacific oyster</name>
    <name type="synonym">Crassostrea gigas</name>
    <dbReference type="NCBI Taxonomy" id="29159"/>
    <lineage>
        <taxon>Eukaryota</taxon>
        <taxon>Metazoa</taxon>
        <taxon>Spiralia</taxon>
        <taxon>Lophotrochozoa</taxon>
        <taxon>Mollusca</taxon>
        <taxon>Bivalvia</taxon>
        <taxon>Autobranchia</taxon>
        <taxon>Pteriomorphia</taxon>
        <taxon>Ostreida</taxon>
        <taxon>Ostreoidea</taxon>
        <taxon>Ostreidae</taxon>
        <taxon>Magallana</taxon>
    </lineage>
</organism>
<dbReference type="EnsemblMetazoa" id="G11919.2">
    <property type="protein sequence ID" value="G11919.2:cds"/>
    <property type="gene ID" value="G11919"/>
</dbReference>
<feature type="domain" description="YqaJ viral recombinase" evidence="1">
    <location>
        <begin position="350"/>
        <end position="509"/>
    </location>
</feature>
<name>A0A8W8I089_MAGGI</name>
<dbReference type="InterPro" id="IPR011604">
    <property type="entry name" value="PDDEXK-like_dom_sf"/>
</dbReference>